<reference evidence="3 4" key="1">
    <citation type="submission" date="2016-11" db="EMBL/GenBank/DDBJ databases">
        <authorList>
            <person name="Jaros S."/>
            <person name="Januszkiewicz K."/>
            <person name="Wedrychowicz H."/>
        </authorList>
    </citation>
    <scope>NUCLEOTIDE SEQUENCE [LARGE SCALE GENOMIC DNA]</scope>
    <source>
        <strain evidence="3 4">DSM 19436</strain>
    </source>
</reference>
<gene>
    <name evidence="3" type="ORF">SAMN02745157_2579</name>
</gene>
<feature type="domain" description="Vanillate O-demethylase oxygenase-like C-terminal catalytic" evidence="2">
    <location>
        <begin position="103"/>
        <end position="277"/>
    </location>
</feature>
<protein>
    <submittedName>
        <fullName evidence="3">Phenylpropionate dioxygenase, large terminal subunit</fullName>
    </submittedName>
</protein>
<dbReference type="AlphaFoldDB" id="A0A1M5D6S0"/>
<dbReference type="InterPro" id="IPR044043">
    <property type="entry name" value="VanA_C_cat"/>
</dbReference>
<accession>A0A1M5D6S0</accession>
<keyword evidence="3" id="KW-0223">Dioxygenase</keyword>
<dbReference type="OrthoDB" id="9769355at2"/>
<dbReference type="EMBL" id="FQUP01000002">
    <property type="protein sequence ID" value="SHF62641.1"/>
    <property type="molecule type" value="Genomic_DNA"/>
</dbReference>
<evidence type="ECO:0000256" key="1">
    <source>
        <dbReference type="ARBA" id="ARBA00023002"/>
    </source>
</evidence>
<evidence type="ECO:0000259" key="2">
    <source>
        <dbReference type="Pfam" id="PF19112"/>
    </source>
</evidence>
<dbReference type="InterPro" id="IPR050584">
    <property type="entry name" value="Cholesterol_7-desaturase"/>
</dbReference>
<name>A0A1M5D6S0_9HYPH</name>
<dbReference type="Proteomes" id="UP000184485">
    <property type="component" value="Unassembled WGS sequence"/>
</dbReference>
<keyword evidence="4" id="KW-1185">Reference proteome</keyword>
<evidence type="ECO:0000313" key="4">
    <source>
        <dbReference type="Proteomes" id="UP000184485"/>
    </source>
</evidence>
<keyword evidence="1" id="KW-0560">Oxidoreductase</keyword>
<sequence>MARPAEKASLDNWYVIDALADIPAELRPNRLLGRDLVVFRDGDGVPVVRERLADGSLGAPLPTRERWGYLWTTLGAPPRELFDIPEADEPDRRHVVCGSVAVRASGLRIVENFLDMAHFPFVHTDILGAEPHTEVHHYTTEIRRDVDEVWATNCEFFQPQAALSAQGGIMTQYMYRVAAPFQTLLYKTCPAAANRWDVICLFVQPLDHDRCRAHPVMFIVDDESTLTSMIHFQQLIFLQDRIILENQRPRLLPLEPRAEIPTRADISSVAYRRWLKEKGVTFGTAERAA</sequence>
<dbReference type="RefSeq" id="WP_073053254.1">
    <property type="nucleotide sequence ID" value="NZ_FQUP01000002.1"/>
</dbReference>
<evidence type="ECO:0000313" key="3">
    <source>
        <dbReference type="EMBL" id="SHF62641.1"/>
    </source>
</evidence>
<organism evidence="3 4">
    <name type="scientific">Kaistia soli DSM 19436</name>
    <dbReference type="NCBI Taxonomy" id="1122133"/>
    <lineage>
        <taxon>Bacteria</taxon>
        <taxon>Pseudomonadati</taxon>
        <taxon>Pseudomonadota</taxon>
        <taxon>Alphaproteobacteria</taxon>
        <taxon>Hyphomicrobiales</taxon>
        <taxon>Kaistiaceae</taxon>
        <taxon>Kaistia</taxon>
    </lineage>
</organism>
<dbReference type="SUPFAM" id="SSF55961">
    <property type="entry name" value="Bet v1-like"/>
    <property type="match status" value="1"/>
</dbReference>
<dbReference type="PANTHER" id="PTHR21266">
    <property type="entry name" value="IRON-SULFUR DOMAIN CONTAINING PROTEIN"/>
    <property type="match status" value="1"/>
</dbReference>
<dbReference type="PANTHER" id="PTHR21266:SF60">
    <property type="entry name" value="3-KETOSTEROID-9-ALPHA-MONOOXYGENASE, OXYGENASE COMPONENT"/>
    <property type="match status" value="1"/>
</dbReference>
<dbReference type="Gene3D" id="3.90.380.10">
    <property type="entry name" value="Naphthalene 1,2-dioxygenase Alpha Subunit, Chain A, domain 1"/>
    <property type="match status" value="1"/>
</dbReference>
<dbReference type="Pfam" id="PF19112">
    <property type="entry name" value="VanA_C"/>
    <property type="match status" value="1"/>
</dbReference>
<proteinExistence type="predicted"/>
<dbReference type="GO" id="GO:0051213">
    <property type="term" value="F:dioxygenase activity"/>
    <property type="evidence" value="ECO:0007669"/>
    <property type="project" value="UniProtKB-KW"/>
</dbReference>
<dbReference type="STRING" id="1122133.SAMN02745157_2579"/>